<dbReference type="Ensembl" id="ENSCINT00000036159.1">
    <property type="protein sequence ID" value="ENSCINP00000034512.1"/>
    <property type="gene ID" value="ENSCING00000018754.1"/>
</dbReference>
<proteinExistence type="predicted"/>
<evidence type="ECO:0000313" key="1">
    <source>
        <dbReference type="Ensembl" id="ENSCINP00000034512.1"/>
    </source>
</evidence>
<organism evidence="1 2">
    <name type="scientific">Ciona intestinalis</name>
    <name type="common">Transparent sea squirt</name>
    <name type="synonym">Ascidia intestinalis</name>
    <dbReference type="NCBI Taxonomy" id="7719"/>
    <lineage>
        <taxon>Eukaryota</taxon>
        <taxon>Metazoa</taxon>
        <taxon>Chordata</taxon>
        <taxon>Tunicata</taxon>
        <taxon>Ascidiacea</taxon>
        <taxon>Phlebobranchia</taxon>
        <taxon>Cionidae</taxon>
        <taxon>Ciona</taxon>
    </lineage>
</organism>
<reference evidence="1" key="4">
    <citation type="submission" date="2025-09" db="UniProtKB">
        <authorList>
            <consortium name="Ensembl"/>
        </authorList>
    </citation>
    <scope>IDENTIFICATION</scope>
</reference>
<reference evidence="1" key="2">
    <citation type="journal article" date="2008" name="Genome Biol.">
        <title>Improved genome assembly and evidence-based global gene model set for the chordate Ciona intestinalis: new insight into intron and operon populations.</title>
        <authorList>
            <person name="Satou Y."/>
            <person name="Mineta K."/>
            <person name="Ogasawara M."/>
            <person name="Sasakura Y."/>
            <person name="Shoguchi E."/>
            <person name="Ueno K."/>
            <person name="Yamada L."/>
            <person name="Matsumoto J."/>
            <person name="Wasserscheid J."/>
            <person name="Dewar K."/>
            <person name="Wiley G.B."/>
            <person name="Macmil S.L."/>
            <person name="Roe B.A."/>
            <person name="Zeller R.W."/>
            <person name="Hastings K.E."/>
            <person name="Lemaire P."/>
            <person name="Lindquist E."/>
            <person name="Endo T."/>
            <person name="Hotta K."/>
            <person name="Inaba K."/>
        </authorList>
    </citation>
    <scope>NUCLEOTIDE SEQUENCE [LARGE SCALE GENOMIC DNA]</scope>
    <source>
        <strain evidence="1">wild type</strain>
    </source>
</reference>
<keyword evidence="2" id="KW-1185">Reference proteome</keyword>
<reference evidence="1" key="3">
    <citation type="submission" date="2025-08" db="UniProtKB">
        <authorList>
            <consortium name="Ensembl"/>
        </authorList>
    </citation>
    <scope>IDENTIFICATION</scope>
</reference>
<dbReference type="AlphaFoldDB" id="H2XXX8"/>
<reference evidence="2" key="1">
    <citation type="journal article" date="2002" name="Science">
        <title>The draft genome of Ciona intestinalis: insights into chordate and vertebrate origins.</title>
        <authorList>
            <person name="Dehal P."/>
            <person name="Satou Y."/>
            <person name="Campbell R.K."/>
            <person name="Chapman J."/>
            <person name="Degnan B."/>
            <person name="De Tomaso A."/>
            <person name="Davidson B."/>
            <person name="Di Gregorio A."/>
            <person name="Gelpke M."/>
            <person name="Goodstein D.M."/>
            <person name="Harafuji N."/>
            <person name="Hastings K.E."/>
            <person name="Ho I."/>
            <person name="Hotta K."/>
            <person name="Huang W."/>
            <person name="Kawashima T."/>
            <person name="Lemaire P."/>
            <person name="Martinez D."/>
            <person name="Meinertzhagen I.A."/>
            <person name="Necula S."/>
            <person name="Nonaka M."/>
            <person name="Putnam N."/>
            <person name="Rash S."/>
            <person name="Saiga H."/>
            <person name="Satake M."/>
            <person name="Terry A."/>
            <person name="Yamada L."/>
            <person name="Wang H.G."/>
            <person name="Awazu S."/>
            <person name="Azumi K."/>
            <person name="Boore J."/>
            <person name="Branno M."/>
            <person name="Chin-Bow S."/>
            <person name="DeSantis R."/>
            <person name="Doyle S."/>
            <person name="Francino P."/>
            <person name="Keys D.N."/>
            <person name="Haga S."/>
            <person name="Hayashi H."/>
            <person name="Hino K."/>
            <person name="Imai K.S."/>
            <person name="Inaba K."/>
            <person name="Kano S."/>
            <person name="Kobayashi K."/>
            <person name="Kobayashi M."/>
            <person name="Lee B.I."/>
            <person name="Makabe K.W."/>
            <person name="Manohar C."/>
            <person name="Matassi G."/>
            <person name="Medina M."/>
            <person name="Mochizuki Y."/>
            <person name="Mount S."/>
            <person name="Morishita T."/>
            <person name="Miura S."/>
            <person name="Nakayama A."/>
            <person name="Nishizaka S."/>
            <person name="Nomoto H."/>
            <person name="Ohta F."/>
            <person name="Oishi K."/>
            <person name="Rigoutsos I."/>
            <person name="Sano M."/>
            <person name="Sasaki A."/>
            <person name="Sasakura Y."/>
            <person name="Shoguchi E."/>
            <person name="Shin-i T."/>
            <person name="Spagnuolo A."/>
            <person name="Stainier D."/>
            <person name="Suzuki M.M."/>
            <person name="Tassy O."/>
            <person name="Takatori N."/>
            <person name="Tokuoka M."/>
            <person name="Yagi K."/>
            <person name="Yoshizaki F."/>
            <person name="Wada S."/>
            <person name="Zhang C."/>
            <person name="Hyatt P.D."/>
            <person name="Larimer F."/>
            <person name="Detter C."/>
            <person name="Doggett N."/>
            <person name="Glavina T."/>
            <person name="Hawkins T."/>
            <person name="Richardson P."/>
            <person name="Lucas S."/>
            <person name="Kohara Y."/>
            <person name="Levine M."/>
            <person name="Satoh N."/>
            <person name="Rokhsar D.S."/>
        </authorList>
    </citation>
    <scope>NUCLEOTIDE SEQUENCE [LARGE SCALE GENOMIC DNA]</scope>
</reference>
<name>H2XXX8_CIOIN</name>
<dbReference type="Proteomes" id="UP000008144">
    <property type="component" value="Chromosome 3"/>
</dbReference>
<evidence type="ECO:0000313" key="2">
    <source>
        <dbReference type="Proteomes" id="UP000008144"/>
    </source>
</evidence>
<dbReference type="InParanoid" id="H2XXX8"/>
<dbReference type="EMBL" id="EAAA01001833">
    <property type="status" value="NOT_ANNOTATED_CDS"/>
    <property type="molecule type" value="Genomic_DNA"/>
</dbReference>
<sequence length="26" mass="3063">RFQPPVKGCDKKRWILRARVTVSFSS</sequence>
<protein>
    <submittedName>
        <fullName evidence="1">Uncharacterized protein</fullName>
    </submittedName>
</protein>
<accession>H2XXX8</accession>
<dbReference type="HOGENOM" id="CLU_3418388_0_0_1"/>